<comment type="similarity">
    <text evidence="1">Belongs to the short-chain dehydrogenases/reductases (SDR) family.</text>
</comment>
<keyword evidence="4" id="KW-1185">Reference proteome</keyword>
<evidence type="ECO:0000313" key="3">
    <source>
        <dbReference type="EMBL" id="MEW9854320.1"/>
    </source>
</evidence>
<protein>
    <submittedName>
        <fullName evidence="3">SDR family NAD(P)-dependent oxidoreductase</fullName>
        <ecNumber evidence="3">1.1.1.-</ecNumber>
    </submittedName>
</protein>
<accession>A0ABV3R8Q3</accession>
<dbReference type="RefSeq" id="WP_367769806.1">
    <property type="nucleotide sequence ID" value="NZ_JBFNXR010000019.1"/>
</dbReference>
<organism evidence="3 4">
    <name type="scientific">Novosphingobium rhizovicinum</name>
    <dbReference type="NCBI Taxonomy" id="3228928"/>
    <lineage>
        <taxon>Bacteria</taxon>
        <taxon>Pseudomonadati</taxon>
        <taxon>Pseudomonadota</taxon>
        <taxon>Alphaproteobacteria</taxon>
        <taxon>Sphingomonadales</taxon>
        <taxon>Sphingomonadaceae</taxon>
        <taxon>Novosphingobium</taxon>
    </lineage>
</organism>
<dbReference type="SUPFAM" id="SSF51735">
    <property type="entry name" value="NAD(P)-binding Rossmann-fold domains"/>
    <property type="match status" value="1"/>
</dbReference>
<dbReference type="PANTHER" id="PTHR42760:SF133">
    <property type="entry name" value="3-OXOACYL-[ACYL-CARRIER-PROTEIN] REDUCTASE"/>
    <property type="match status" value="1"/>
</dbReference>
<dbReference type="InterPro" id="IPR036291">
    <property type="entry name" value="NAD(P)-bd_dom_sf"/>
</dbReference>
<dbReference type="InterPro" id="IPR002347">
    <property type="entry name" value="SDR_fam"/>
</dbReference>
<evidence type="ECO:0000256" key="2">
    <source>
        <dbReference type="ARBA" id="ARBA00023002"/>
    </source>
</evidence>
<comment type="caution">
    <text evidence="3">The sequence shown here is derived from an EMBL/GenBank/DDBJ whole genome shotgun (WGS) entry which is preliminary data.</text>
</comment>
<dbReference type="Gene3D" id="3.40.50.720">
    <property type="entry name" value="NAD(P)-binding Rossmann-like Domain"/>
    <property type="match status" value="1"/>
</dbReference>
<dbReference type="Proteomes" id="UP001556118">
    <property type="component" value="Unassembled WGS sequence"/>
</dbReference>
<dbReference type="EMBL" id="JBFNXR010000019">
    <property type="protein sequence ID" value="MEW9854320.1"/>
    <property type="molecule type" value="Genomic_DNA"/>
</dbReference>
<dbReference type="Pfam" id="PF13561">
    <property type="entry name" value="adh_short_C2"/>
    <property type="match status" value="1"/>
</dbReference>
<keyword evidence="2 3" id="KW-0560">Oxidoreductase</keyword>
<name>A0ABV3R8Q3_9SPHN</name>
<evidence type="ECO:0000256" key="1">
    <source>
        <dbReference type="ARBA" id="ARBA00006484"/>
    </source>
</evidence>
<reference evidence="3 4" key="1">
    <citation type="submission" date="2024-06" db="EMBL/GenBank/DDBJ databases">
        <title>Novosphingobium rhizovicinus M1R2S20.</title>
        <authorList>
            <person name="Sun J.-Q."/>
        </authorList>
    </citation>
    <scope>NUCLEOTIDE SEQUENCE [LARGE SCALE GENOMIC DNA]</scope>
    <source>
        <strain evidence="3 4">M1R2S20</strain>
    </source>
</reference>
<evidence type="ECO:0000313" key="4">
    <source>
        <dbReference type="Proteomes" id="UP001556118"/>
    </source>
</evidence>
<proteinExistence type="inferred from homology"/>
<dbReference type="CDD" id="cd05233">
    <property type="entry name" value="SDR_c"/>
    <property type="match status" value="1"/>
</dbReference>
<dbReference type="EC" id="1.1.1.-" evidence="3"/>
<dbReference type="PRINTS" id="PR00081">
    <property type="entry name" value="GDHRDH"/>
</dbReference>
<sequence length="250" mass="26084">MDFSGRHAVITGASSGIGLATARRIAELGGKVTLLARRSDVLGSICAEIGLNARWVSADVGQQDQVIRALDEAAAGHGPIDALFLNAATEGMFAATPHYTDAAFEDVMRVNVASLFWTIRHVLPAMIERRRGAILITGSLAAETGMAGNIGYLASKHAALGLAMGVAMEAAPHGVRCNVINPGFIDTPMLAGVPESFKAQMARRVPQKRIGTAEEAAEVAAFLLSDSASHVTAQRLAVDGGLLGTLMIEN</sequence>
<dbReference type="GO" id="GO:0016491">
    <property type="term" value="F:oxidoreductase activity"/>
    <property type="evidence" value="ECO:0007669"/>
    <property type="project" value="UniProtKB-KW"/>
</dbReference>
<dbReference type="PANTHER" id="PTHR42760">
    <property type="entry name" value="SHORT-CHAIN DEHYDROGENASES/REDUCTASES FAMILY MEMBER"/>
    <property type="match status" value="1"/>
</dbReference>
<gene>
    <name evidence="3" type="ORF">ABUH87_03885</name>
</gene>